<dbReference type="InterPro" id="IPR028082">
    <property type="entry name" value="Peripla_BP_I"/>
</dbReference>
<gene>
    <name evidence="5" type="ORF">HYG85_11005</name>
</gene>
<dbReference type="Pfam" id="PF00356">
    <property type="entry name" value="LacI"/>
    <property type="match status" value="1"/>
</dbReference>
<dbReference type="InterPro" id="IPR000843">
    <property type="entry name" value="HTH_LacI"/>
</dbReference>
<name>A0A8J8MAN5_9FIRM</name>
<dbReference type="PANTHER" id="PTHR30146">
    <property type="entry name" value="LACI-RELATED TRANSCRIPTIONAL REPRESSOR"/>
    <property type="match status" value="1"/>
</dbReference>
<keyword evidence="2 5" id="KW-0238">DNA-binding</keyword>
<dbReference type="PROSITE" id="PS00356">
    <property type="entry name" value="HTH_LACI_1"/>
    <property type="match status" value="1"/>
</dbReference>
<reference evidence="5 6" key="1">
    <citation type="submission" date="2020-07" db="EMBL/GenBank/DDBJ databases">
        <title>Vallitalea guaymasensis genome.</title>
        <authorList>
            <person name="Postec A."/>
        </authorList>
    </citation>
    <scope>NUCLEOTIDE SEQUENCE [LARGE SCALE GENOMIC DNA]</scope>
    <source>
        <strain evidence="5 6">Ra1766G1</strain>
    </source>
</reference>
<keyword evidence="3" id="KW-0804">Transcription</keyword>
<dbReference type="Gene3D" id="1.10.260.40">
    <property type="entry name" value="lambda repressor-like DNA-binding domains"/>
    <property type="match status" value="1"/>
</dbReference>
<keyword evidence="1" id="KW-0805">Transcription regulation</keyword>
<evidence type="ECO:0000313" key="5">
    <source>
        <dbReference type="EMBL" id="QUH29418.1"/>
    </source>
</evidence>
<dbReference type="Pfam" id="PF13377">
    <property type="entry name" value="Peripla_BP_3"/>
    <property type="match status" value="1"/>
</dbReference>
<sequence>MSVTLKEIAKKAQVSISTVSRVINNDTNKPASKETQDKVWKIVRELGYVPNQNARNLIKGQESIIENTNTRAIGCIFTSTKDTYNDPFFSQIARGIQDEVSKRGYILGYSFSSCDMSFSSLYNNLTSNPVDGAVILGRFSEDVLNFLKQNIKNIVYTGVNYVDAGFDEVICDGYKGAMAAVEYLISLNHREIGFIGSTKELENVVNEHRYEGYLDTMNKQEIPVKKEYIQDVELSTADGFTGMDNMIKRLGKDKLPTAIFCANDLVAIGAMKALHKNNIKVPEDISIIGLDDIELSEYVTPGLTTIKVPKVELGKFAVKMLIDKIENGHTLPVRVNVPFTIIERESCRAIN</sequence>
<organism evidence="5 6">
    <name type="scientific">Vallitalea guaymasensis</name>
    <dbReference type="NCBI Taxonomy" id="1185412"/>
    <lineage>
        <taxon>Bacteria</taxon>
        <taxon>Bacillati</taxon>
        <taxon>Bacillota</taxon>
        <taxon>Clostridia</taxon>
        <taxon>Lachnospirales</taxon>
        <taxon>Vallitaleaceae</taxon>
        <taxon>Vallitalea</taxon>
    </lineage>
</organism>
<dbReference type="GO" id="GO:0003700">
    <property type="term" value="F:DNA-binding transcription factor activity"/>
    <property type="evidence" value="ECO:0007669"/>
    <property type="project" value="TreeGrafter"/>
</dbReference>
<dbReference type="CDD" id="cd01544">
    <property type="entry name" value="PBP1_GalR"/>
    <property type="match status" value="1"/>
</dbReference>
<dbReference type="SMART" id="SM00354">
    <property type="entry name" value="HTH_LACI"/>
    <property type="match status" value="1"/>
</dbReference>
<dbReference type="EMBL" id="CP058561">
    <property type="protein sequence ID" value="QUH29418.1"/>
    <property type="molecule type" value="Genomic_DNA"/>
</dbReference>
<dbReference type="Gene3D" id="3.40.50.2300">
    <property type="match status" value="2"/>
</dbReference>
<proteinExistence type="predicted"/>
<evidence type="ECO:0000259" key="4">
    <source>
        <dbReference type="PROSITE" id="PS50932"/>
    </source>
</evidence>
<evidence type="ECO:0000256" key="1">
    <source>
        <dbReference type="ARBA" id="ARBA00023015"/>
    </source>
</evidence>
<keyword evidence="6" id="KW-1185">Reference proteome</keyword>
<dbReference type="Proteomes" id="UP000677305">
    <property type="component" value="Chromosome"/>
</dbReference>
<dbReference type="GO" id="GO:0000976">
    <property type="term" value="F:transcription cis-regulatory region binding"/>
    <property type="evidence" value="ECO:0007669"/>
    <property type="project" value="TreeGrafter"/>
</dbReference>
<dbReference type="PROSITE" id="PS50932">
    <property type="entry name" value="HTH_LACI_2"/>
    <property type="match status" value="1"/>
</dbReference>
<dbReference type="PANTHER" id="PTHR30146:SF109">
    <property type="entry name" value="HTH-TYPE TRANSCRIPTIONAL REGULATOR GALS"/>
    <property type="match status" value="1"/>
</dbReference>
<feature type="domain" description="HTH lacI-type" evidence="4">
    <location>
        <begin position="3"/>
        <end position="59"/>
    </location>
</feature>
<dbReference type="RefSeq" id="WP_212693498.1">
    <property type="nucleotide sequence ID" value="NZ_CP058561.1"/>
</dbReference>
<evidence type="ECO:0000313" key="6">
    <source>
        <dbReference type="Proteomes" id="UP000677305"/>
    </source>
</evidence>
<dbReference type="SUPFAM" id="SSF47413">
    <property type="entry name" value="lambda repressor-like DNA-binding domains"/>
    <property type="match status" value="1"/>
</dbReference>
<dbReference type="InterPro" id="IPR010982">
    <property type="entry name" value="Lambda_DNA-bd_dom_sf"/>
</dbReference>
<dbReference type="KEGG" id="vgu:HYG85_11005"/>
<protein>
    <submittedName>
        <fullName evidence="5">LacI family DNA-binding transcriptional regulator</fullName>
    </submittedName>
</protein>
<dbReference type="PRINTS" id="PR00036">
    <property type="entry name" value="HTHLACI"/>
</dbReference>
<dbReference type="InterPro" id="IPR046335">
    <property type="entry name" value="LacI/GalR-like_sensor"/>
</dbReference>
<evidence type="ECO:0000256" key="3">
    <source>
        <dbReference type="ARBA" id="ARBA00023163"/>
    </source>
</evidence>
<dbReference type="SUPFAM" id="SSF53822">
    <property type="entry name" value="Periplasmic binding protein-like I"/>
    <property type="match status" value="1"/>
</dbReference>
<dbReference type="AlphaFoldDB" id="A0A8J8MAN5"/>
<evidence type="ECO:0000256" key="2">
    <source>
        <dbReference type="ARBA" id="ARBA00023125"/>
    </source>
</evidence>
<accession>A0A8J8MAN5</accession>
<dbReference type="CDD" id="cd01392">
    <property type="entry name" value="HTH_LacI"/>
    <property type="match status" value="1"/>
</dbReference>